<comment type="caution">
    <text evidence="1">The sequence shown here is derived from an EMBL/GenBank/DDBJ whole genome shotgun (WGS) entry which is preliminary data.</text>
</comment>
<accession>A0A8T0RL35</accession>
<name>A0A8T0RL35_PANVG</name>
<dbReference type="AlphaFoldDB" id="A0A8T0RL35"/>
<organism evidence="1 2">
    <name type="scientific">Panicum virgatum</name>
    <name type="common">Blackwell switchgrass</name>
    <dbReference type="NCBI Taxonomy" id="38727"/>
    <lineage>
        <taxon>Eukaryota</taxon>
        <taxon>Viridiplantae</taxon>
        <taxon>Streptophyta</taxon>
        <taxon>Embryophyta</taxon>
        <taxon>Tracheophyta</taxon>
        <taxon>Spermatophyta</taxon>
        <taxon>Magnoliopsida</taxon>
        <taxon>Liliopsida</taxon>
        <taxon>Poales</taxon>
        <taxon>Poaceae</taxon>
        <taxon>PACMAD clade</taxon>
        <taxon>Panicoideae</taxon>
        <taxon>Panicodae</taxon>
        <taxon>Paniceae</taxon>
        <taxon>Panicinae</taxon>
        <taxon>Panicum</taxon>
        <taxon>Panicum sect. Hiantes</taxon>
    </lineage>
</organism>
<gene>
    <name evidence="1" type="ORF">PVAP13_5NG121243</name>
</gene>
<evidence type="ECO:0000313" key="1">
    <source>
        <dbReference type="EMBL" id="KAG2586952.1"/>
    </source>
</evidence>
<dbReference type="Proteomes" id="UP000823388">
    <property type="component" value="Chromosome 5N"/>
</dbReference>
<keyword evidence="2" id="KW-1185">Reference proteome</keyword>
<dbReference type="EMBL" id="CM029046">
    <property type="protein sequence ID" value="KAG2586952.1"/>
    <property type="molecule type" value="Genomic_DNA"/>
</dbReference>
<evidence type="ECO:0000313" key="2">
    <source>
        <dbReference type="Proteomes" id="UP000823388"/>
    </source>
</evidence>
<protein>
    <submittedName>
        <fullName evidence="1">Uncharacterized protein</fullName>
    </submittedName>
</protein>
<sequence length="187" mass="21458">MVPSRWFCPSTREVSDDKLASNTGMLPVRLLFHKSSTMRRVSSSPNSGGTRPWSWLDQRAMNIRLMQELRLAGSSPEKALLLRSRAWRRCRQPRLSGMPPVMNQLELRLRSLRDDRLPTAGERTPLSPWEGRLRETSACAWLHTSPPPCCRSRTHRCCRSRRQACRRGEGSLMNALSWLCCAVGDRR</sequence>
<reference evidence="1" key="1">
    <citation type="submission" date="2020-05" db="EMBL/GenBank/DDBJ databases">
        <title>WGS assembly of Panicum virgatum.</title>
        <authorList>
            <person name="Lovell J.T."/>
            <person name="Jenkins J."/>
            <person name="Shu S."/>
            <person name="Juenger T.E."/>
            <person name="Schmutz J."/>
        </authorList>
    </citation>
    <scope>NUCLEOTIDE SEQUENCE</scope>
    <source>
        <strain evidence="1">AP13</strain>
    </source>
</reference>
<proteinExistence type="predicted"/>